<evidence type="ECO:0000313" key="1">
    <source>
        <dbReference type="EMBL" id="RNB64885.1"/>
    </source>
</evidence>
<dbReference type="RefSeq" id="WP_122911411.1">
    <property type="nucleotide sequence ID" value="NZ_RHHR01000080.1"/>
</dbReference>
<name>A0A3M8BPV6_9BACL</name>
<accession>A0A3M8BPV6</accession>
<organism evidence="1 2">
    <name type="scientific">Brevibacillus invocatus</name>
    <dbReference type="NCBI Taxonomy" id="173959"/>
    <lineage>
        <taxon>Bacteria</taxon>
        <taxon>Bacillati</taxon>
        <taxon>Bacillota</taxon>
        <taxon>Bacilli</taxon>
        <taxon>Bacillales</taxon>
        <taxon>Paenibacillaceae</taxon>
        <taxon>Brevibacillus</taxon>
    </lineage>
</organism>
<evidence type="ECO:0000313" key="2">
    <source>
        <dbReference type="Proteomes" id="UP000282028"/>
    </source>
</evidence>
<proteinExistence type="predicted"/>
<dbReference type="Proteomes" id="UP000282028">
    <property type="component" value="Unassembled WGS sequence"/>
</dbReference>
<protein>
    <submittedName>
        <fullName evidence="1">Uncharacterized protein</fullName>
    </submittedName>
</protein>
<keyword evidence="2" id="KW-1185">Reference proteome</keyword>
<gene>
    <name evidence="1" type="ORF">EDM52_23985</name>
</gene>
<sequence length="75" mass="8894">MKLIHLNKKINELDTLQAWREIKIYNPAEERKKINNEFKKLINSAKNNSASSYESIEQLQQIVADLLTFYEQQIN</sequence>
<reference evidence="1 2" key="1">
    <citation type="submission" date="2018-10" db="EMBL/GenBank/DDBJ databases">
        <title>Phylogenomics of Brevibacillus.</title>
        <authorList>
            <person name="Dunlap C."/>
        </authorList>
    </citation>
    <scope>NUCLEOTIDE SEQUENCE [LARGE SCALE GENOMIC DNA]</scope>
    <source>
        <strain evidence="1 2">JCM 12215</strain>
    </source>
</reference>
<dbReference type="AlphaFoldDB" id="A0A3M8BPV6"/>
<dbReference type="EMBL" id="RHHR01000080">
    <property type="protein sequence ID" value="RNB64885.1"/>
    <property type="molecule type" value="Genomic_DNA"/>
</dbReference>
<comment type="caution">
    <text evidence="1">The sequence shown here is derived from an EMBL/GenBank/DDBJ whole genome shotgun (WGS) entry which is preliminary data.</text>
</comment>